<sequence>MQDMEDILDSKSPHLSNQWNKIFQGSLVQAELNAIRESEIEGYYLATKRRSTKNTRRQVQVGGILTVRDANRKIAQCKEEEAEKERYKGVKHVGRALKKNATDPTQQELSFNIRLSHPYVIISELYLQIARNQKTTLPSTPPMTLCPWPRPSAHPRTLLLTLDAFNTLFQPRLPVPVQYAQVAQSLSFPPPQQLTSNNKNLSTEALAEKISVAFRAAFKRESAARPNYGRNVVGFGGPREWWGNVVRGCFRGVVRGHADGEGGEVEVPEELVRRLLVRFEGREGYVLYPDVEGFFERLTRWKASLLVADGGRRDGIVNAHSPFERVVVGVISNSDDRIASILHSLGVRVGETREEHITTAAATETGLRGKIPADIDFIVTSYEADAEKPHRKIFDMAKERAKECLDGGGDSGLSPSGDPEWICVHVGDHYEKDYEGAINAGWDSFLLPRDGEGPSVSDYRFDSSSTVKHIQALTDLFPRLGMDKRLFPVERMM</sequence>
<dbReference type="Gene3D" id="1.10.150.720">
    <property type="entry name" value="Haloacid dehalogenase-like hydrolase"/>
    <property type="match status" value="1"/>
</dbReference>
<dbReference type="InterPro" id="IPR051828">
    <property type="entry name" value="HAD-like_hydrolase_domain"/>
</dbReference>
<dbReference type="SUPFAM" id="SSF56784">
    <property type="entry name" value="HAD-like"/>
    <property type="match status" value="1"/>
</dbReference>
<dbReference type="InterPro" id="IPR036412">
    <property type="entry name" value="HAD-like_sf"/>
</dbReference>
<proteinExistence type="predicted"/>
<comment type="caution">
    <text evidence="1">The sequence shown here is derived from an EMBL/GenBank/DDBJ whole genome shotgun (WGS) entry which is preliminary data.</text>
</comment>
<dbReference type="VEuPathDB" id="FungiDB:PABG_07043"/>
<evidence type="ECO:0000313" key="2">
    <source>
        <dbReference type="Proteomes" id="UP000242814"/>
    </source>
</evidence>
<dbReference type="InterPro" id="IPR023214">
    <property type="entry name" value="HAD_sf"/>
</dbReference>
<dbReference type="PANTHER" id="PTHR46191">
    <property type="match status" value="1"/>
</dbReference>
<evidence type="ECO:0000313" key="1">
    <source>
        <dbReference type="EMBL" id="ODH22093.1"/>
    </source>
</evidence>
<dbReference type="Gene3D" id="3.40.50.1000">
    <property type="entry name" value="HAD superfamily/HAD-like"/>
    <property type="match status" value="1"/>
</dbReference>
<dbReference type="EMBL" id="LZYO01000254">
    <property type="protein sequence ID" value="ODH22093.1"/>
    <property type="molecule type" value="Genomic_DNA"/>
</dbReference>
<dbReference type="GO" id="GO:0005634">
    <property type="term" value="C:nucleus"/>
    <property type="evidence" value="ECO:0007669"/>
    <property type="project" value="TreeGrafter"/>
</dbReference>
<dbReference type="VEuPathDB" id="FungiDB:PADG_06470"/>
<reference evidence="1 2" key="1">
    <citation type="submission" date="2016-06" db="EMBL/GenBank/DDBJ databases">
        <authorList>
            <person name="Kjaerup R.B."/>
            <person name="Dalgaard T.S."/>
            <person name="Juul-Madsen H.R."/>
        </authorList>
    </citation>
    <scope>NUCLEOTIDE SEQUENCE [LARGE SCALE GENOMIC DNA]</scope>
    <source>
        <strain evidence="1 2">Pb300</strain>
    </source>
</reference>
<dbReference type="VEuPathDB" id="FungiDB:PADG_11870"/>
<dbReference type="Proteomes" id="UP000242814">
    <property type="component" value="Unassembled WGS sequence"/>
</dbReference>
<organism evidence="1 2">
    <name type="scientific">Paracoccidioides brasiliensis</name>
    <dbReference type="NCBI Taxonomy" id="121759"/>
    <lineage>
        <taxon>Eukaryota</taxon>
        <taxon>Fungi</taxon>
        <taxon>Dikarya</taxon>
        <taxon>Ascomycota</taxon>
        <taxon>Pezizomycotina</taxon>
        <taxon>Eurotiomycetes</taxon>
        <taxon>Eurotiomycetidae</taxon>
        <taxon>Onygenales</taxon>
        <taxon>Ajellomycetaceae</taxon>
        <taxon>Paracoccidioides</taxon>
    </lineage>
</organism>
<accession>A0A1D2J9X2</accession>
<name>A0A1D2J9X2_PARBR</name>
<dbReference type="PANTHER" id="PTHR46191:SF2">
    <property type="entry name" value="HALOACID DEHALOGENASE-LIKE HYDROLASE DOMAIN-CONTAINING PROTEIN 3"/>
    <property type="match status" value="1"/>
</dbReference>
<protein>
    <submittedName>
        <fullName evidence="1">Uncharacterized protein</fullName>
    </submittedName>
</protein>
<gene>
    <name evidence="1" type="ORF">ACO22_05573</name>
</gene>
<dbReference type="InterPro" id="IPR044924">
    <property type="entry name" value="HAD-SF_hydro_IA_REG-2-like_cap"/>
</dbReference>
<dbReference type="AlphaFoldDB" id="A0A1D2J9X2"/>